<evidence type="ECO:0000313" key="2">
    <source>
        <dbReference type="EMBL" id="MBX0305229.1"/>
    </source>
</evidence>
<name>A0A8J7YL71_9EURY</name>
<feature type="transmembrane region" description="Helical" evidence="1">
    <location>
        <begin position="6"/>
        <end position="26"/>
    </location>
</feature>
<evidence type="ECO:0000313" key="3">
    <source>
        <dbReference type="Proteomes" id="UP000783863"/>
    </source>
</evidence>
<dbReference type="EMBL" id="RKLQ01000003">
    <property type="protein sequence ID" value="MBX0305229.1"/>
    <property type="molecule type" value="Genomic_DNA"/>
</dbReference>
<dbReference type="AlphaFoldDB" id="A0A8J7YL71"/>
<organism evidence="2 3">
    <name type="scientific">Haloarcula salinisoli</name>
    <dbReference type="NCBI Taxonomy" id="2487746"/>
    <lineage>
        <taxon>Archaea</taxon>
        <taxon>Methanobacteriati</taxon>
        <taxon>Methanobacteriota</taxon>
        <taxon>Stenosarchaea group</taxon>
        <taxon>Halobacteria</taxon>
        <taxon>Halobacteriales</taxon>
        <taxon>Haloarculaceae</taxon>
        <taxon>Haloarcula</taxon>
    </lineage>
</organism>
<dbReference type="Pfam" id="PF24377">
    <property type="entry name" value="DUF7533"/>
    <property type="match status" value="1"/>
</dbReference>
<dbReference type="InterPro" id="IPR055955">
    <property type="entry name" value="DUF7533"/>
</dbReference>
<dbReference type="RefSeq" id="WP_220589472.1">
    <property type="nucleotide sequence ID" value="NZ_RKLQ01000003.1"/>
</dbReference>
<keyword evidence="1" id="KW-0812">Transmembrane</keyword>
<proteinExistence type="predicted"/>
<keyword evidence="1" id="KW-1133">Transmembrane helix</keyword>
<reference evidence="2" key="1">
    <citation type="submission" date="2021-06" db="EMBL/GenBank/DDBJ databases">
        <title>Halomicroarcula sp. F24A a new haloarchaeum isolated from saline soil.</title>
        <authorList>
            <person name="Duran-Viseras A."/>
            <person name="Sanchez-Porro C."/>
            <person name="Ventosa A."/>
        </authorList>
    </citation>
    <scope>NUCLEOTIDE SEQUENCE</scope>
    <source>
        <strain evidence="2">F24A</strain>
    </source>
</reference>
<keyword evidence="3" id="KW-1185">Reference proteome</keyword>
<accession>A0A8J7YL71</accession>
<dbReference type="Proteomes" id="UP000783863">
    <property type="component" value="Unassembled WGS sequence"/>
</dbReference>
<feature type="transmembrane region" description="Helical" evidence="1">
    <location>
        <begin position="33"/>
        <end position="50"/>
    </location>
</feature>
<keyword evidence="1" id="KW-0472">Membrane</keyword>
<gene>
    <name evidence="2" type="ORF">EGD98_16320</name>
</gene>
<comment type="caution">
    <text evidence="2">The sequence shown here is derived from an EMBL/GenBank/DDBJ whole genome shotgun (WGS) entry which is preliminary data.</text>
</comment>
<sequence>MARGILETIGLAATLVLAIPIALFGAEHLIRGELLAGALYVGIAVGLVLVEEYLTTPTDVPGKVAEETVGKVVETEASDSENGE</sequence>
<evidence type="ECO:0000256" key="1">
    <source>
        <dbReference type="SAM" id="Phobius"/>
    </source>
</evidence>
<protein>
    <submittedName>
        <fullName evidence="2">Uncharacterized protein</fullName>
    </submittedName>
</protein>